<evidence type="ECO:0000256" key="6">
    <source>
        <dbReference type="SAM" id="Coils"/>
    </source>
</evidence>
<dbReference type="Pfam" id="PF00023">
    <property type="entry name" value="Ank"/>
    <property type="match status" value="1"/>
</dbReference>
<dbReference type="Gene3D" id="1.10.510.10">
    <property type="entry name" value="Transferase(Phosphotransferase) domain 1"/>
    <property type="match status" value="1"/>
</dbReference>
<dbReference type="PRINTS" id="PR01415">
    <property type="entry name" value="ANKYRIN"/>
</dbReference>
<organism evidence="9 10">
    <name type="scientific">Porites evermanni</name>
    <dbReference type="NCBI Taxonomy" id="104178"/>
    <lineage>
        <taxon>Eukaryota</taxon>
        <taxon>Metazoa</taxon>
        <taxon>Cnidaria</taxon>
        <taxon>Anthozoa</taxon>
        <taxon>Hexacorallia</taxon>
        <taxon>Scleractinia</taxon>
        <taxon>Fungiina</taxon>
        <taxon>Poritidae</taxon>
        <taxon>Porites</taxon>
    </lineage>
</organism>
<dbReference type="PANTHER" id="PTHR44329">
    <property type="entry name" value="SERINE/THREONINE-PROTEIN KINASE TNNI3K-RELATED"/>
    <property type="match status" value="1"/>
</dbReference>
<dbReference type="InterPro" id="IPR017441">
    <property type="entry name" value="Protein_kinase_ATP_BS"/>
</dbReference>
<dbReference type="PROSITE" id="PS50088">
    <property type="entry name" value="ANK_REPEAT"/>
    <property type="match status" value="4"/>
</dbReference>
<dbReference type="SMART" id="SM00248">
    <property type="entry name" value="ANK"/>
    <property type="match status" value="6"/>
</dbReference>
<evidence type="ECO:0000313" key="10">
    <source>
        <dbReference type="Proteomes" id="UP001159427"/>
    </source>
</evidence>
<dbReference type="Gene3D" id="3.30.200.20">
    <property type="entry name" value="Phosphorylase Kinase, domain 1"/>
    <property type="match status" value="1"/>
</dbReference>
<feature type="binding site" evidence="5">
    <location>
        <position position="921"/>
    </location>
    <ligand>
        <name>ATP</name>
        <dbReference type="ChEBI" id="CHEBI:30616"/>
    </ligand>
</feature>
<evidence type="ECO:0000256" key="3">
    <source>
        <dbReference type="ARBA" id="ARBA00022840"/>
    </source>
</evidence>
<dbReference type="EMBL" id="CALNXI010001805">
    <property type="protein sequence ID" value="CAH3177406.1"/>
    <property type="molecule type" value="Genomic_DNA"/>
</dbReference>
<dbReference type="InterPro" id="IPR002110">
    <property type="entry name" value="Ankyrin_rpt"/>
</dbReference>
<feature type="repeat" description="ANK" evidence="4">
    <location>
        <begin position="91"/>
        <end position="123"/>
    </location>
</feature>
<name>A0ABN8RDU4_9CNID</name>
<reference evidence="9 10" key="1">
    <citation type="submission" date="2022-05" db="EMBL/GenBank/DDBJ databases">
        <authorList>
            <consortium name="Genoscope - CEA"/>
            <person name="William W."/>
        </authorList>
    </citation>
    <scope>NUCLEOTIDE SEQUENCE [LARGE SCALE GENOMIC DNA]</scope>
</reference>
<dbReference type="InterPro" id="IPR036770">
    <property type="entry name" value="Ankyrin_rpt-contain_sf"/>
</dbReference>
<feature type="repeat" description="ANK" evidence="4">
    <location>
        <begin position="50"/>
        <end position="82"/>
    </location>
</feature>
<dbReference type="SUPFAM" id="SSF48403">
    <property type="entry name" value="Ankyrin repeat"/>
    <property type="match status" value="1"/>
</dbReference>
<protein>
    <recommendedName>
        <fullName evidence="8">Protein kinase domain-containing protein</fullName>
    </recommendedName>
</protein>
<keyword evidence="2 5" id="KW-0547">Nucleotide-binding</keyword>
<dbReference type="Pfam" id="PF13637">
    <property type="entry name" value="Ank_4"/>
    <property type="match status" value="1"/>
</dbReference>
<dbReference type="PROSITE" id="PS50297">
    <property type="entry name" value="ANK_REP_REGION"/>
    <property type="match status" value="3"/>
</dbReference>
<evidence type="ECO:0000256" key="1">
    <source>
        <dbReference type="ARBA" id="ARBA00005843"/>
    </source>
</evidence>
<comment type="similarity">
    <text evidence="1">Belongs to the protein kinase superfamily. TKL Ser/Thr protein kinase family.</text>
</comment>
<dbReference type="PROSITE" id="PS50011">
    <property type="entry name" value="PROTEIN_KINASE_DOM"/>
    <property type="match status" value="1"/>
</dbReference>
<dbReference type="Gene3D" id="1.20.5.170">
    <property type="match status" value="1"/>
</dbReference>
<keyword evidence="3 5" id="KW-0067">ATP-binding</keyword>
<keyword evidence="10" id="KW-1185">Reference proteome</keyword>
<dbReference type="SUPFAM" id="SSF56112">
    <property type="entry name" value="Protein kinase-like (PK-like)"/>
    <property type="match status" value="1"/>
</dbReference>
<gene>
    <name evidence="9" type="ORF">PEVE_00011226</name>
</gene>
<dbReference type="Proteomes" id="UP001159427">
    <property type="component" value="Unassembled WGS sequence"/>
</dbReference>
<dbReference type="PROSITE" id="PS00109">
    <property type="entry name" value="PROTEIN_KINASE_TYR"/>
    <property type="match status" value="1"/>
</dbReference>
<evidence type="ECO:0000256" key="4">
    <source>
        <dbReference type="PROSITE-ProRule" id="PRU00023"/>
    </source>
</evidence>
<dbReference type="PROSITE" id="PS00107">
    <property type="entry name" value="PROTEIN_KINASE_ATP"/>
    <property type="match status" value="1"/>
</dbReference>
<keyword evidence="4" id="KW-0040">ANK repeat</keyword>
<dbReference type="PANTHER" id="PTHR44329:SF298">
    <property type="entry name" value="MIXED LINEAGE KINASE DOMAIN-LIKE PROTEIN"/>
    <property type="match status" value="1"/>
</dbReference>
<evidence type="ECO:0000256" key="7">
    <source>
        <dbReference type="SAM" id="MobiDB-lite"/>
    </source>
</evidence>
<feature type="compositionally biased region" description="Basic and acidic residues" evidence="7">
    <location>
        <begin position="546"/>
        <end position="576"/>
    </location>
</feature>
<dbReference type="InterPro" id="IPR008266">
    <property type="entry name" value="Tyr_kinase_AS"/>
</dbReference>
<sequence length="1136" mass="128085">MGNLSVRECVTKVYQAARDGSSDLEKILKRLKTTEQRKTALETKTKDGSHFVTPLIIAAHNGHLNSVKILLGYGAHVDARGTLKIANEVRKGCTPLWAAAASGHLDVVKLFINEGAFVDLQDEDGDTALHYAVKGGHLEIVSVLLALGASQLPNNLGLAPLLYACDKCFIEIVEYLIDRAECTKEQRIDALELLGATIANNDTSCDTKKAFSYMKRGMEMRYQYPAHPLLKKKMEPVEAYQNRKESQTLEELALLEGDDHAIGMEGLIIRERILGSDNLANPLKIHYRACVLADSEEYELCCGLWQRAFEKKVKSAVAITLKDLDDLKDFAALFGIMVQKGVPLRLDFIERVFEALVAASENAREEHENEEQEKTLYCALYLLMIYIKVKGQNANMTDFLQRFLRLNLRTNDGNTLLHLVAWHETPIFLYGDQQDIIIMQSVCKFPCVETMKLILHAGCDVNAVNTEGKTPLHLAVTFKPADPKEVVILSEMLLLLLEIGADPKLPNKNGQTPLHSCETDEACRILSEKRGLSVDVGDAGKIGSGTDKRREGGESLTGTEKELNENTQKETETKEISDGELRKMTQQFTNVQGQLKVRDGELRKMTQQLTNVQGQLKERDGQLRQMTQQLTNVQGQLKVRDGELRKMTQQLTNVQGQLKERDGQLRQMTQQLTNVQGQLKVRDGELRKMTQQLTNVQGQLKERDGQLRQMTQQLTNVQGQLKVRDGELRKMTQQLTNVQGQLKERDGQLRQMTQQLTNVQGQLKVRDGELRKMTQQLTNVQGQLKERDGQLRQMTQQLTNVQGQLKVRDGELRKMTQQLTNVHGQMGELTQQLTNSQRQLQQKDEENTTMGEQLREKEQEVNELEISLSTAQQALSERPRQQSPDWVISRDQIQLTEECIGKGGWGSVVEGKYCGCTVAVKQIYEVLLNLSSHNREMFEREMSIASKCRHPCLLLFIGATNDEGSPLFVTELMETSLRKLLEQRSLSTAEVVAISLDVARALNYLHQKKPRPIIHRDISSANVLLWRQADQWRGKVSDYGAANFMQHTLSVCPGAAVYSAPEAFTKNQTVKVDVYSFGVLICEICIGKLPNPDRRAEQVAMVKKKLLRALIRRCLQDNPQDRPSMEDNIGELEKLV</sequence>
<proteinExistence type="inferred from homology"/>
<comment type="caution">
    <text evidence="9">The sequence shown here is derived from an EMBL/GenBank/DDBJ whole genome shotgun (WGS) entry which is preliminary data.</text>
</comment>
<dbReference type="Gene3D" id="1.25.40.20">
    <property type="entry name" value="Ankyrin repeat-containing domain"/>
    <property type="match status" value="2"/>
</dbReference>
<dbReference type="InterPro" id="IPR011009">
    <property type="entry name" value="Kinase-like_dom_sf"/>
</dbReference>
<dbReference type="Pfam" id="PF00069">
    <property type="entry name" value="Pkinase"/>
    <property type="match status" value="1"/>
</dbReference>
<keyword evidence="6" id="KW-0175">Coiled coil</keyword>
<dbReference type="Gene3D" id="1.10.287.1490">
    <property type="match status" value="1"/>
</dbReference>
<evidence type="ECO:0000256" key="5">
    <source>
        <dbReference type="PROSITE-ProRule" id="PRU10141"/>
    </source>
</evidence>
<dbReference type="InterPro" id="IPR051681">
    <property type="entry name" value="Ser/Thr_Kinases-Pseudokinases"/>
</dbReference>
<feature type="coiled-coil region" evidence="6">
    <location>
        <begin position="826"/>
        <end position="874"/>
    </location>
</feature>
<feature type="repeat" description="ANK" evidence="4">
    <location>
        <begin position="467"/>
        <end position="508"/>
    </location>
</feature>
<evidence type="ECO:0000256" key="2">
    <source>
        <dbReference type="ARBA" id="ARBA00022741"/>
    </source>
</evidence>
<feature type="region of interest" description="Disordered" evidence="7">
    <location>
        <begin position="537"/>
        <end position="576"/>
    </location>
</feature>
<evidence type="ECO:0000313" key="9">
    <source>
        <dbReference type="EMBL" id="CAH3177406.1"/>
    </source>
</evidence>
<dbReference type="Pfam" id="PF12796">
    <property type="entry name" value="Ank_2"/>
    <property type="match status" value="1"/>
</dbReference>
<dbReference type="InterPro" id="IPR000719">
    <property type="entry name" value="Prot_kinase_dom"/>
</dbReference>
<dbReference type="SUPFAM" id="SSF57997">
    <property type="entry name" value="Tropomyosin"/>
    <property type="match status" value="1"/>
</dbReference>
<feature type="domain" description="Protein kinase" evidence="8">
    <location>
        <begin position="894"/>
        <end position="1136"/>
    </location>
</feature>
<feature type="repeat" description="ANK" evidence="4">
    <location>
        <begin position="124"/>
        <end position="150"/>
    </location>
</feature>
<evidence type="ECO:0000259" key="8">
    <source>
        <dbReference type="PROSITE" id="PS50011"/>
    </source>
</evidence>
<accession>A0ABN8RDU4</accession>